<sequence length="275" mass="30287">MIRQSKAFSSSEGELKRRKEGWCEHHQQEQQLPAGLLAVLRPATQPQPLNDSIWSSSDYLSKHSDRLNTSPSPIDHKPWNPSPSLIRPPNDCNTSTTHHNNNNSSSFNVGFFKNDFSIPAFKSDFNGFNFGLKDGFNGIDDAWKYRGIANGNGSSLGAQKNLGFNDDGVYSKAVNFQGFNGGKLNLKGKNEEIYGKAAGKKASNKKNGESDDRDGKVAGDKRFKTLPPSESLPKNEAVGGYIFVCNNDTMQENLKGQLFGTVSIIDCGFLRSVRF</sequence>
<dbReference type="EMBL" id="CM042886">
    <property type="protein sequence ID" value="KAI4338713.1"/>
    <property type="molecule type" value="Genomic_DNA"/>
</dbReference>
<gene>
    <name evidence="1" type="ORF">MLD38_023737</name>
</gene>
<reference evidence="2" key="1">
    <citation type="journal article" date="2023" name="Front. Plant Sci.">
        <title>Chromosomal-level genome assembly of Melastoma candidum provides insights into trichome evolution.</title>
        <authorList>
            <person name="Zhong Y."/>
            <person name="Wu W."/>
            <person name="Sun C."/>
            <person name="Zou P."/>
            <person name="Liu Y."/>
            <person name="Dai S."/>
            <person name="Zhou R."/>
        </authorList>
    </citation>
    <scope>NUCLEOTIDE SEQUENCE [LARGE SCALE GENOMIC DNA]</scope>
</reference>
<evidence type="ECO:0000313" key="2">
    <source>
        <dbReference type="Proteomes" id="UP001057402"/>
    </source>
</evidence>
<name>A0ACB9NQ17_9MYRT</name>
<dbReference type="Proteomes" id="UP001057402">
    <property type="component" value="Chromosome 7"/>
</dbReference>
<evidence type="ECO:0000313" key="1">
    <source>
        <dbReference type="EMBL" id="KAI4338713.1"/>
    </source>
</evidence>
<protein>
    <submittedName>
        <fullName evidence="1">Uncharacterized protein</fullName>
    </submittedName>
</protein>
<comment type="caution">
    <text evidence="1">The sequence shown here is derived from an EMBL/GenBank/DDBJ whole genome shotgun (WGS) entry which is preliminary data.</text>
</comment>
<organism evidence="1 2">
    <name type="scientific">Melastoma candidum</name>
    <dbReference type="NCBI Taxonomy" id="119954"/>
    <lineage>
        <taxon>Eukaryota</taxon>
        <taxon>Viridiplantae</taxon>
        <taxon>Streptophyta</taxon>
        <taxon>Embryophyta</taxon>
        <taxon>Tracheophyta</taxon>
        <taxon>Spermatophyta</taxon>
        <taxon>Magnoliopsida</taxon>
        <taxon>eudicotyledons</taxon>
        <taxon>Gunneridae</taxon>
        <taxon>Pentapetalae</taxon>
        <taxon>rosids</taxon>
        <taxon>malvids</taxon>
        <taxon>Myrtales</taxon>
        <taxon>Melastomataceae</taxon>
        <taxon>Melastomatoideae</taxon>
        <taxon>Melastomateae</taxon>
        <taxon>Melastoma</taxon>
    </lineage>
</organism>
<keyword evidence="2" id="KW-1185">Reference proteome</keyword>
<accession>A0ACB9NQ17</accession>
<proteinExistence type="predicted"/>